<evidence type="ECO:0000256" key="1">
    <source>
        <dbReference type="SAM" id="Phobius"/>
    </source>
</evidence>
<dbReference type="InterPro" id="IPR021729">
    <property type="entry name" value="DUF3298"/>
</dbReference>
<feature type="domain" description="DUF3298" evidence="2">
    <location>
        <begin position="211"/>
        <end position="282"/>
    </location>
</feature>
<protein>
    <submittedName>
        <fullName evidence="3">DUF3298 and DUF4163 domain-containing protein</fullName>
    </submittedName>
</protein>
<name>A0A9D2SFL5_9FIRM</name>
<proteinExistence type="predicted"/>
<sequence>MRTLQDAKKTYDETAIPSELSERIQMEIKKADRKRKKILFFRRVRGGTAAAAAAVVLFTTALNTSTSFAETAGNLPVIGAVARVLTFRSYQTEEDALKISVEIPSVEMISEDFKGLEQSVNEEILRLCEQYAEEAKTTVAEYRKAFLETGGTEEEWAAHNIEIRVWYEVKSQTDQYLSLAIIGTQNWSSAYNQTKYYNFDLEKGTLVTLEDILGANYKEIADAEIRRQMEERTADGAVYFDSFEGIDADTAFYMNEAGNPVIVFEKYEIAPGSEGQQEFEVKRG</sequence>
<organism evidence="3 4">
    <name type="scientific">Candidatus Enterocloster excrementipullorum</name>
    <dbReference type="NCBI Taxonomy" id="2838559"/>
    <lineage>
        <taxon>Bacteria</taxon>
        <taxon>Bacillati</taxon>
        <taxon>Bacillota</taxon>
        <taxon>Clostridia</taxon>
        <taxon>Lachnospirales</taxon>
        <taxon>Lachnospiraceae</taxon>
        <taxon>Enterocloster</taxon>
    </lineage>
</organism>
<keyword evidence="1" id="KW-0812">Transmembrane</keyword>
<reference evidence="3" key="2">
    <citation type="submission" date="2021-04" db="EMBL/GenBank/DDBJ databases">
        <authorList>
            <person name="Gilroy R."/>
        </authorList>
    </citation>
    <scope>NUCLEOTIDE SEQUENCE</scope>
    <source>
        <strain evidence="3">CHK180-15479</strain>
    </source>
</reference>
<feature type="transmembrane region" description="Helical" evidence="1">
    <location>
        <begin position="44"/>
        <end position="62"/>
    </location>
</feature>
<comment type="caution">
    <text evidence="3">The sequence shown here is derived from an EMBL/GenBank/DDBJ whole genome shotgun (WGS) entry which is preliminary data.</text>
</comment>
<evidence type="ECO:0000313" key="3">
    <source>
        <dbReference type="EMBL" id="HJC04686.1"/>
    </source>
</evidence>
<gene>
    <name evidence="3" type="ORF">H9704_00755</name>
</gene>
<dbReference type="InterPro" id="IPR037126">
    <property type="entry name" value="PdaC/RsiV-like_sf"/>
</dbReference>
<evidence type="ECO:0000313" key="4">
    <source>
        <dbReference type="Proteomes" id="UP000823910"/>
    </source>
</evidence>
<dbReference type="Gene3D" id="3.90.640.20">
    <property type="entry name" value="Heat-shock cognate protein, ATPase"/>
    <property type="match status" value="1"/>
</dbReference>
<dbReference type="AlphaFoldDB" id="A0A9D2SFL5"/>
<keyword evidence="1" id="KW-0472">Membrane</keyword>
<evidence type="ECO:0000259" key="2">
    <source>
        <dbReference type="Pfam" id="PF11738"/>
    </source>
</evidence>
<dbReference type="Gene3D" id="3.30.565.40">
    <property type="entry name" value="Fervidobacterium nodosum Rt17-B1 like"/>
    <property type="match status" value="1"/>
</dbReference>
<accession>A0A9D2SFL5</accession>
<dbReference type="Proteomes" id="UP000823910">
    <property type="component" value="Unassembled WGS sequence"/>
</dbReference>
<keyword evidence="1" id="KW-1133">Transmembrane helix</keyword>
<dbReference type="EMBL" id="DWWT01000002">
    <property type="protein sequence ID" value="HJC04686.1"/>
    <property type="molecule type" value="Genomic_DNA"/>
</dbReference>
<dbReference type="Pfam" id="PF11738">
    <property type="entry name" value="DUF3298"/>
    <property type="match status" value="1"/>
</dbReference>
<reference evidence="3" key="1">
    <citation type="journal article" date="2021" name="PeerJ">
        <title>Extensive microbial diversity within the chicken gut microbiome revealed by metagenomics and culture.</title>
        <authorList>
            <person name="Gilroy R."/>
            <person name="Ravi A."/>
            <person name="Getino M."/>
            <person name="Pursley I."/>
            <person name="Horton D.L."/>
            <person name="Alikhan N.F."/>
            <person name="Baker D."/>
            <person name="Gharbi K."/>
            <person name="Hall N."/>
            <person name="Watson M."/>
            <person name="Adriaenssens E.M."/>
            <person name="Foster-Nyarko E."/>
            <person name="Jarju S."/>
            <person name="Secka A."/>
            <person name="Antonio M."/>
            <person name="Oren A."/>
            <person name="Chaudhuri R.R."/>
            <person name="La Ragione R."/>
            <person name="Hildebrand F."/>
            <person name="Pallen M.J."/>
        </authorList>
    </citation>
    <scope>NUCLEOTIDE SEQUENCE</scope>
    <source>
        <strain evidence="3">CHK180-15479</strain>
    </source>
</reference>